<proteinExistence type="predicted"/>
<organism evidence="1">
    <name type="scientific">marine sediment metagenome</name>
    <dbReference type="NCBI Taxonomy" id="412755"/>
    <lineage>
        <taxon>unclassified sequences</taxon>
        <taxon>metagenomes</taxon>
        <taxon>ecological metagenomes</taxon>
    </lineage>
</organism>
<reference evidence="1" key="1">
    <citation type="journal article" date="2015" name="Nature">
        <title>Complex archaea that bridge the gap between prokaryotes and eukaryotes.</title>
        <authorList>
            <person name="Spang A."/>
            <person name="Saw J.H."/>
            <person name="Jorgensen S.L."/>
            <person name="Zaremba-Niedzwiedzka K."/>
            <person name="Martijn J."/>
            <person name="Lind A.E."/>
            <person name="van Eijk R."/>
            <person name="Schleper C."/>
            <person name="Guy L."/>
            <person name="Ettema T.J."/>
        </authorList>
    </citation>
    <scope>NUCLEOTIDE SEQUENCE</scope>
</reference>
<evidence type="ECO:0000313" key="1">
    <source>
        <dbReference type="EMBL" id="KKL10181.1"/>
    </source>
</evidence>
<sequence>MIKPNLQCGFHHNVHILRIYISNPSVVLVWPLGNNFKRNFVQYDREGTEKMGGHVRLYKMPDGLLLGFYREQGGYIKFAKIPGTDKVVYAYMNPEDDDRFELVTQFARQHPARHADAEQEPAQHRVDADIVHGKGGEHEQHEH</sequence>
<name>A0A0F9CWZ6_9ZZZZ</name>
<dbReference type="AlphaFoldDB" id="A0A0F9CWZ6"/>
<gene>
    <name evidence="1" type="ORF">LCGC14_2558410</name>
</gene>
<dbReference type="EMBL" id="LAZR01042167">
    <property type="protein sequence ID" value="KKL10181.1"/>
    <property type="molecule type" value="Genomic_DNA"/>
</dbReference>
<protein>
    <submittedName>
        <fullName evidence="1">Uncharacterized protein</fullName>
    </submittedName>
</protein>
<feature type="non-terminal residue" evidence="1">
    <location>
        <position position="143"/>
    </location>
</feature>
<accession>A0A0F9CWZ6</accession>
<comment type="caution">
    <text evidence="1">The sequence shown here is derived from an EMBL/GenBank/DDBJ whole genome shotgun (WGS) entry which is preliminary data.</text>
</comment>